<evidence type="ECO:0000259" key="1">
    <source>
        <dbReference type="Pfam" id="PF13568"/>
    </source>
</evidence>
<dbReference type="RefSeq" id="WP_346754244.1">
    <property type="nucleotide sequence ID" value="NZ_JAUJEA010000010.1"/>
</dbReference>
<proteinExistence type="predicted"/>
<feature type="domain" description="Outer membrane protein beta-barrel" evidence="1">
    <location>
        <begin position="39"/>
        <end position="196"/>
    </location>
</feature>
<dbReference type="InterPro" id="IPR025665">
    <property type="entry name" value="Beta-barrel_OMP_2"/>
</dbReference>
<dbReference type="InterPro" id="IPR011250">
    <property type="entry name" value="OMP/PagP_B-barrel"/>
</dbReference>
<organism evidence="2 3">
    <name type="scientific">Splendidivirga corallicola</name>
    <dbReference type="NCBI Taxonomy" id="3051826"/>
    <lineage>
        <taxon>Bacteria</taxon>
        <taxon>Pseudomonadati</taxon>
        <taxon>Bacteroidota</taxon>
        <taxon>Cytophagia</taxon>
        <taxon>Cytophagales</taxon>
        <taxon>Splendidivirgaceae</taxon>
        <taxon>Splendidivirga</taxon>
    </lineage>
</organism>
<evidence type="ECO:0000313" key="2">
    <source>
        <dbReference type="EMBL" id="MDN5204220.1"/>
    </source>
</evidence>
<gene>
    <name evidence="2" type="ORF">QQ008_22700</name>
</gene>
<sequence length="228" mass="25553">MMKTVNLKSVTILFVMMFFTSMGYGQDDQQQQEKPKPTFSLRAGATMSKLSVIDNHWSFSNGIFGAYTKNSYKPGFYIGTNMDIKLSEKGSLSLGLLYSQKGALAKREVSLFEEKVKLHYVNIPILYKRHISNRFSLYGGVEAGALVDSRIINGSVINAVNNQFLTGDLGGVAGISYDFNDQFYLDFRWVEGITKLNFLNPLHAIGATPVHFEARNRSIQLGMGYKIF</sequence>
<dbReference type="Proteomes" id="UP001172082">
    <property type="component" value="Unassembled WGS sequence"/>
</dbReference>
<evidence type="ECO:0000313" key="3">
    <source>
        <dbReference type="Proteomes" id="UP001172082"/>
    </source>
</evidence>
<dbReference type="EMBL" id="JAUJEA010000010">
    <property type="protein sequence ID" value="MDN5204220.1"/>
    <property type="molecule type" value="Genomic_DNA"/>
</dbReference>
<keyword evidence="3" id="KW-1185">Reference proteome</keyword>
<accession>A0ABT8KTX7</accession>
<dbReference type="Pfam" id="PF13568">
    <property type="entry name" value="OMP_b-brl_2"/>
    <property type="match status" value="1"/>
</dbReference>
<protein>
    <submittedName>
        <fullName evidence="2">Porin family protein</fullName>
    </submittedName>
</protein>
<reference evidence="2" key="1">
    <citation type="submission" date="2023-06" db="EMBL/GenBank/DDBJ databases">
        <title>Genomic of Parafulvivirga corallium.</title>
        <authorList>
            <person name="Wang G."/>
        </authorList>
    </citation>
    <scope>NUCLEOTIDE SEQUENCE</scope>
    <source>
        <strain evidence="2">BMA10</strain>
    </source>
</reference>
<dbReference type="SUPFAM" id="SSF56925">
    <property type="entry name" value="OMPA-like"/>
    <property type="match status" value="1"/>
</dbReference>
<name>A0ABT8KTX7_9BACT</name>
<comment type="caution">
    <text evidence="2">The sequence shown here is derived from an EMBL/GenBank/DDBJ whole genome shotgun (WGS) entry which is preliminary data.</text>
</comment>